<reference evidence="2 3" key="1">
    <citation type="journal article" date="2010" name="Nature">
        <title>Genome sequence of the palaeopolyploid soybean.</title>
        <authorList>
            <person name="Schmutz J."/>
            <person name="Cannon S.B."/>
            <person name="Schlueter J."/>
            <person name="Ma J."/>
            <person name="Mitros T."/>
            <person name="Nelson W."/>
            <person name="Hyten D.L."/>
            <person name="Song Q."/>
            <person name="Thelen J.J."/>
            <person name="Cheng J."/>
            <person name="Xu D."/>
            <person name="Hellsten U."/>
            <person name="May G.D."/>
            <person name="Yu Y."/>
            <person name="Sakurai T."/>
            <person name="Umezawa T."/>
            <person name="Bhattacharyya M.K."/>
            <person name="Sandhu D."/>
            <person name="Valliyodan B."/>
            <person name="Lindquist E."/>
            <person name="Peto M."/>
            <person name="Grant D."/>
            <person name="Shu S."/>
            <person name="Goodstein D."/>
            <person name="Barry K."/>
            <person name="Futrell-Griggs M."/>
            <person name="Abernathy B."/>
            <person name="Du J."/>
            <person name="Tian Z."/>
            <person name="Zhu L."/>
            <person name="Gill N."/>
            <person name="Joshi T."/>
            <person name="Libault M."/>
            <person name="Sethuraman A."/>
            <person name="Zhang X.-C."/>
            <person name="Shinozaki K."/>
            <person name="Nguyen H.T."/>
            <person name="Wing R.A."/>
            <person name="Cregan P."/>
            <person name="Specht J."/>
            <person name="Grimwood J."/>
            <person name="Rokhsar D."/>
            <person name="Stacey G."/>
            <person name="Shoemaker R.C."/>
            <person name="Jackson S.A."/>
        </authorList>
    </citation>
    <scope>NUCLEOTIDE SEQUENCE [LARGE SCALE GENOMIC DNA]</scope>
    <source>
        <strain evidence="3">cv. Williams 82</strain>
        <tissue evidence="2">Callus</tissue>
    </source>
</reference>
<reference evidence="2" key="3">
    <citation type="submission" date="2018-07" db="EMBL/GenBank/DDBJ databases">
        <title>WGS assembly of Glycine max.</title>
        <authorList>
            <person name="Schmutz J."/>
            <person name="Cannon S."/>
            <person name="Schlueter J."/>
            <person name="Ma J."/>
            <person name="Mitros T."/>
            <person name="Nelson W."/>
            <person name="Hyten D."/>
            <person name="Song Q."/>
            <person name="Thelen J."/>
            <person name="Cheng J."/>
            <person name="Xu D."/>
            <person name="Hellsten U."/>
            <person name="May G."/>
            <person name="Yu Y."/>
            <person name="Sakurai T."/>
            <person name="Umezawa T."/>
            <person name="Bhattacharyya M."/>
            <person name="Sandhu D."/>
            <person name="Valliyodan B."/>
            <person name="Lindquist E."/>
            <person name="Peto M."/>
            <person name="Grant D."/>
            <person name="Shu S."/>
            <person name="Goodstein D."/>
            <person name="Barry K."/>
            <person name="Futrell-Griggs M."/>
            <person name="Abernathy B."/>
            <person name="Du J."/>
            <person name="Tian Z."/>
            <person name="Zhu L."/>
            <person name="Gill N."/>
            <person name="Joshi T."/>
            <person name="Libault M."/>
            <person name="Sethuraman A."/>
            <person name="Zhang X."/>
            <person name="Shinozaki K."/>
            <person name="Nguyen H."/>
            <person name="Wing R."/>
            <person name="Cregan P."/>
            <person name="Specht J."/>
            <person name="Grimwood J."/>
            <person name="Rokhsar D."/>
            <person name="Stacey G."/>
            <person name="Shoemaker R."/>
            <person name="Jackson S."/>
        </authorList>
    </citation>
    <scope>NUCLEOTIDE SEQUENCE</scope>
    <source>
        <tissue evidence="2">Callus</tissue>
    </source>
</reference>
<dbReference type="EMBL" id="CM000849">
    <property type="protein sequence ID" value="KRH07177.1"/>
    <property type="molecule type" value="Genomic_DNA"/>
</dbReference>
<dbReference type="AlphaFoldDB" id="A0A0R0FW90"/>
<gene>
    <name evidence="2" type="ORF">GLYMA_16G072100</name>
</gene>
<evidence type="ECO:0000256" key="1">
    <source>
        <dbReference type="SAM" id="Phobius"/>
    </source>
</evidence>
<keyword evidence="4" id="KW-1185">Reference proteome</keyword>
<organism evidence="2">
    <name type="scientific">Glycine max</name>
    <name type="common">Soybean</name>
    <name type="synonym">Glycine hispida</name>
    <dbReference type="NCBI Taxonomy" id="3847"/>
    <lineage>
        <taxon>Eukaryota</taxon>
        <taxon>Viridiplantae</taxon>
        <taxon>Streptophyta</taxon>
        <taxon>Embryophyta</taxon>
        <taxon>Tracheophyta</taxon>
        <taxon>Spermatophyta</taxon>
        <taxon>Magnoliopsida</taxon>
        <taxon>eudicotyledons</taxon>
        <taxon>Gunneridae</taxon>
        <taxon>Pentapetalae</taxon>
        <taxon>rosids</taxon>
        <taxon>fabids</taxon>
        <taxon>Fabales</taxon>
        <taxon>Fabaceae</taxon>
        <taxon>Papilionoideae</taxon>
        <taxon>50 kb inversion clade</taxon>
        <taxon>NPAAA clade</taxon>
        <taxon>indigoferoid/millettioid clade</taxon>
        <taxon>Phaseoleae</taxon>
        <taxon>Glycine</taxon>
        <taxon>Glycine subgen. Soja</taxon>
    </lineage>
</organism>
<evidence type="ECO:0000313" key="3">
    <source>
        <dbReference type="EnsemblPlants" id="KRH07177"/>
    </source>
</evidence>
<keyword evidence="1" id="KW-0472">Membrane</keyword>
<dbReference type="Proteomes" id="UP000008827">
    <property type="component" value="Chromosome 16"/>
</dbReference>
<dbReference type="EnsemblPlants" id="KRH07177">
    <property type="protein sequence ID" value="KRH07177"/>
    <property type="gene ID" value="GLYMA_16G072100"/>
</dbReference>
<protein>
    <submittedName>
        <fullName evidence="2 3">Uncharacterized protein</fullName>
    </submittedName>
</protein>
<dbReference type="InParanoid" id="A0A0R0FW90"/>
<sequence>MMTNKHLFCVGNWEGNRVGFVSSRMLTKIAERSAVQFYFILFLFLFFIGCLMYLAICSGYVYLCITFVSVPFILSYGVIGNNCGCGSSRSYIFPFCSVSFPILDVEIASYVRF</sequence>
<evidence type="ECO:0000313" key="4">
    <source>
        <dbReference type="Proteomes" id="UP000008827"/>
    </source>
</evidence>
<keyword evidence="1" id="KW-1133">Transmembrane helix</keyword>
<reference evidence="3" key="2">
    <citation type="submission" date="2018-02" db="UniProtKB">
        <authorList>
            <consortium name="EnsemblPlants"/>
        </authorList>
    </citation>
    <scope>IDENTIFICATION</scope>
    <source>
        <strain evidence="3">Williams 82</strain>
    </source>
</reference>
<proteinExistence type="predicted"/>
<evidence type="ECO:0000313" key="2">
    <source>
        <dbReference type="EMBL" id="KRH07177.1"/>
    </source>
</evidence>
<feature type="transmembrane region" description="Helical" evidence="1">
    <location>
        <begin position="60"/>
        <end position="79"/>
    </location>
</feature>
<dbReference type="SMR" id="A0A0R0FW90"/>
<keyword evidence="1" id="KW-0812">Transmembrane</keyword>
<feature type="transmembrane region" description="Helical" evidence="1">
    <location>
        <begin position="34"/>
        <end position="54"/>
    </location>
</feature>
<accession>A0A0R0FW90</accession>
<name>A0A0R0FW90_SOYBN</name>
<dbReference type="ExpressionAtlas" id="A0A0R0FW90">
    <property type="expression patterns" value="baseline"/>
</dbReference>
<dbReference type="Gramene" id="KRH07177">
    <property type="protein sequence ID" value="KRH07177"/>
    <property type="gene ID" value="GLYMA_16G072100"/>
</dbReference>